<dbReference type="Pfam" id="PF04525">
    <property type="entry name" value="LOR"/>
    <property type="match status" value="1"/>
</dbReference>
<keyword evidence="4" id="KW-1185">Reference proteome</keyword>
<comment type="caution">
    <text evidence="3">The sequence shown here is derived from an EMBL/GenBank/DDBJ whole genome shotgun (WGS) entry which is preliminary data.</text>
</comment>
<organism evidence="3 4">
    <name type="scientific">Lithospermum erythrorhizon</name>
    <name type="common">Purple gromwell</name>
    <name type="synonym">Lithospermum officinale var. erythrorhizon</name>
    <dbReference type="NCBI Taxonomy" id="34254"/>
    <lineage>
        <taxon>Eukaryota</taxon>
        <taxon>Viridiplantae</taxon>
        <taxon>Streptophyta</taxon>
        <taxon>Embryophyta</taxon>
        <taxon>Tracheophyta</taxon>
        <taxon>Spermatophyta</taxon>
        <taxon>Magnoliopsida</taxon>
        <taxon>eudicotyledons</taxon>
        <taxon>Gunneridae</taxon>
        <taxon>Pentapetalae</taxon>
        <taxon>asterids</taxon>
        <taxon>lamiids</taxon>
        <taxon>Boraginales</taxon>
        <taxon>Boraginaceae</taxon>
        <taxon>Boraginoideae</taxon>
        <taxon>Lithospermeae</taxon>
        <taxon>Lithospermum</taxon>
    </lineage>
</organism>
<feature type="transmembrane region" description="Helical" evidence="2">
    <location>
        <begin position="161"/>
        <end position="183"/>
    </location>
</feature>
<sequence>MEASDEAIYQAHFQIPYDVFVTKKHHLFPNRGYLMFTDSFGNLVYRVEPQQTNKLLLDASGNCLISLHHLQRGSWKGFQRSDSSNELFFRVERTVNELTRTEFEIFLVGGEHGKDSKTNFKMKGSPFKRSCTIYKDNSIVAETSLMYKLGMKKIFVPRTRFRVTLFPVFADHPLVVALLIIFFNGRKFWV</sequence>
<reference evidence="3 4" key="1">
    <citation type="submission" date="2024-01" db="EMBL/GenBank/DDBJ databases">
        <title>The complete chloroplast genome sequence of Lithospermum erythrorhizon: insights into the phylogenetic relationship among Boraginaceae species and the maternal lineages of purple gromwells.</title>
        <authorList>
            <person name="Okada T."/>
            <person name="Watanabe K."/>
        </authorList>
    </citation>
    <scope>NUCLEOTIDE SEQUENCE [LARGE SCALE GENOMIC DNA]</scope>
</reference>
<comment type="similarity">
    <text evidence="1">Belongs to the LOR family.</text>
</comment>
<dbReference type="Proteomes" id="UP001454036">
    <property type="component" value="Unassembled WGS sequence"/>
</dbReference>
<evidence type="ECO:0000313" key="4">
    <source>
        <dbReference type="Proteomes" id="UP001454036"/>
    </source>
</evidence>
<keyword evidence="2" id="KW-1133">Transmembrane helix</keyword>
<dbReference type="InterPro" id="IPR025659">
    <property type="entry name" value="Tubby-like_C"/>
</dbReference>
<dbReference type="PANTHER" id="PTHR31087">
    <property type="match status" value="1"/>
</dbReference>
<dbReference type="InterPro" id="IPR038595">
    <property type="entry name" value="LOR_sf"/>
</dbReference>
<gene>
    <name evidence="3" type="ORF">LIER_32850</name>
</gene>
<proteinExistence type="inferred from homology"/>
<dbReference type="EMBL" id="BAABME010012825">
    <property type="protein sequence ID" value="GAA0185562.1"/>
    <property type="molecule type" value="Genomic_DNA"/>
</dbReference>
<name>A0AAV3RYW4_LITER</name>
<accession>A0AAV3RYW4</accession>
<keyword evidence="2" id="KW-0472">Membrane</keyword>
<dbReference type="SUPFAM" id="SSF54518">
    <property type="entry name" value="Tubby C-terminal domain-like"/>
    <property type="match status" value="1"/>
</dbReference>
<dbReference type="Gene3D" id="2.40.160.200">
    <property type="entry name" value="LURP1-related"/>
    <property type="match status" value="1"/>
</dbReference>
<keyword evidence="2" id="KW-0812">Transmembrane</keyword>
<evidence type="ECO:0000256" key="2">
    <source>
        <dbReference type="SAM" id="Phobius"/>
    </source>
</evidence>
<dbReference type="AlphaFoldDB" id="A0AAV3RYW4"/>
<dbReference type="InterPro" id="IPR007612">
    <property type="entry name" value="LOR"/>
</dbReference>
<evidence type="ECO:0000313" key="3">
    <source>
        <dbReference type="EMBL" id="GAA0185562.1"/>
    </source>
</evidence>
<protein>
    <submittedName>
        <fullName evidence="3">Uncharacterized protein</fullName>
    </submittedName>
</protein>
<dbReference type="PANTHER" id="PTHR31087:SF85">
    <property type="entry name" value="PROTEIN LURP-ONE-RELATED 7"/>
    <property type="match status" value="1"/>
</dbReference>
<evidence type="ECO:0000256" key="1">
    <source>
        <dbReference type="ARBA" id="ARBA00005437"/>
    </source>
</evidence>